<dbReference type="EMBL" id="JACJPW010000006">
    <property type="protein sequence ID" value="MBD2180188.1"/>
    <property type="molecule type" value="Genomic_DNA"/>
</dbReference>
<dbReference type="Proteomes" id="UP000641646">
    <property type="component" value="Unassembled WGS sequence"/>
</dbReference>
<protein>
    <submittedName>
        <fullName evidence="1">Uncharacterized protein</fullName>
    </submittedName>
</protein>
<name>A0A926ZEL2_9CYAN</name>
<reference evidence="1" key="2">
    <citation type="submission" date="2020-08" db="EMBL/GenBank/DDBJ databases">
        <authorList>
            <person name="Chen M."/>
            <person name="Teng W."/>
            <person name="Zhao L."/>
            <person name="Hu C."/>
            <person name="Zhou Y."/>
            <person name="Han B."/>
            <person name="Song L."/>
            <person name="Shu W."/>
        </authorList>
    </citation>
    <scope>NUCLEOTIDE SEQUENCE</scope>
    <source>
        <strain evidence="1">FACHB-1375</strain>
    </source>
</reference>
<sequence length="54" mass="6118">MMGRVKCYLSFLILEQVSAYQVPDGAMLGQTSKVSIQRSAVSRQLMRSRALKFH</sequence>
<accession>A0A926ZEL2</accession>
<dbReference type="AlphaFoldDB" id="A0A926ZEL2"/>
<evidence type="ECO:0000313" key="1">
    <source>
        <dbReference type="EMBL" id="MBD2180188.1"/>
    </source>
</evidence>
<comment type="caution">
    <text evidence="1">The sequence shown here is derived from an EMBL/GenBank/DDBJ whole genome shotgun (WGS) entry which is preliminary data.</text>
</comment>
<keyword evidence="2" id="KW-1185">Reference proteome</keyword>
<evidence type="ECO:0000313" key="2">
    <source>
        <dbReference type="Proteomes" id="UP000641646"/>
    </source>
</evidence>
<proteinExistence type="predicted"/>
<organism evidence="1 2">
    <name type="scientific">Aerosakkonema funiforme FACHB-1375</name>
    <dbReference type="NCBI Taxonomy" id="2949571"/>
    <lineage>
        <taxon>Bacteria</taxon>
        <taxon>Bacillati</taxon>
        <taxon>Cyanobacteriota</taxon>
        <taxon>Cyanophyceae</taxon>
        <taxon>Oscillatoriophycideae</taxon>
        <taxon>Aerosakkonematales</taxon>
        <taxon>Aerosakkonemataceae</taxon>
        <taxon>Aerosakkonema</taxon>
    </lineage>
</organism>
<gene>
    <name evidence="1" type="ORF">H6G03_03500</name>
</gene>
<reference evidence="1" key="1">
    <citation type="journal article" date="2015" name="ISME J.">
        <title>Draft Genome Sequence of Streptomyces incarnatus NRRL8089, which Produces the Nucleoside Antibiotic Sinefungin.</title>
        <authorList>
            <person name="Oshima K."/>
            <person name="Hattori M."/>
            <person name="Shimizu H."/>
            <person name="Fukuda K."/>
            <person name="Nemoto M."/>
            <person name="Inagaki K."/>
            <person name="Tamura T."/>
        </authorList>
    </citation>
    <scope>NUCLEOTIDE SEQUENCE</scope>
    <source>
        <strain evidence="1">FACHB-1375</strain>
    </source>
</reference>